<protein>
    <submittedName>
        <fullName evidence="2">Uncharacterized protein</fullName>
    </submittedName>
</protein>
<evidence type="ECO:0000313" key="3">
    <source>
        <dbReference type="Proteomes" id="UP000007881"/>
    </source>
</evidence>
<dbReference type="Proteomes" id="UP000007881">
    <property type="component" value="Chromosome"/>
</dbReference>
<gene>
    <name evidence="2" type="ordered locus">PSMK_14020</name>
</gene>
<dbReference type="HOGENOM" id="CLU_1509255_0_0_0"/>
<keyword evidence="3" id="KW-1185">Reference proteome</keyword>
<accession>I0IE73</accession>
<dbReference type="KEGG" id="phm:PSMK_14020"/>
<feature type="region of interest" description="Disordered" evidence="1">
    <location>
        <begin position="133"/>
        <end position="178"/>
    </location>
</feature>
<sequence length="178" mass="18427">MSRDTRNALLRAALVLVFGFAAVLLVLAFQRHDAAGGLEEDLADLTAALEEKAAADPAGEDDLGERVGERMRQRFVFGSAPEDRFRSVRGVLGDRVFFEGGESVRVGESFDGAEVLGVGAESVRFRHEGEEVTIDVGGGGGGGASGGFGGFSGGPSGFGGFPGGDRPRGSGNPRRPRS</sequence>
<name>I0IE73_PHYMF</name>
<proteinExistence type="predicted"/>
<reference evidence="2 3" key="1">
    <citation type="submission" date="2012-02" db="EMBL/GenBank/DDBJ databases">
        <title>Complete genome sequence of Phycisphaera mikurensis NBRC 102666.</title>
        <authorList>
            <person name="Ankai A."/>
            <person name="Hosoyama A."/>
            <person name="Terui Y."/>
            <person name="Sekine M."/>
            <person name="Fukai R."/>
            <person name="Kato Y."/>
            <person name="Nakamura S."/>
            <person name="Yamada-Narita S."/>
            <person name="Kawakoshi A."/>
            <person name="Fukunaga Y."/>
            <person name="Yamazaki S."/>
            <person name="Fujita N."/>
        </authorList>
    </citation>
    <scope>NUCLEOTIDE SEQUENCE [LARGE SCALE GENOMIC DNA]</scope>
    <source>
        <strain evidence="3">NBRC 102666 / KCTC 22515 / FYK2301M01</strain>
    </source>
</reference>
<dbReference type="RefSeq" id="WP_014436780.1">
    <property type="nucleotide sequence ID" value="NC_017080.1"/>
</dbReference>
<evidence type="ECO:0000313" key="2">
    <source>
        <dbReference type="EMBL" id="BAM03561.1"/>
    </source>
</evidence>
<dbReference type="EMBL" id="AP012338">
    <property type="protein sequence ID" value="BAM03561.1"/>
    <property type="molecule type" value="Genomic_DNA"/>
</dbReference>
<feature type="compositionally biased region" description="Gly residues" evidence="1">
    <location>
        <begin position="136"/>
        <end position="163"/>
    </location>
</feature>
<organism evidence="2 3">
    <name type="scientific">Phycisphaera mikurensis (strain NBRC 102666 / KCTC 22515 / FYK2301M01)</name>
    <dbReference type="NCBI Taxonomy" id="1142394"/>
    <lineage>
        <taxon>Bacteria</taxon>
        <taxon>Pseudomonadati</taxon>
        <taxon>Planctomycetota</taxon>
        <taxon>Phycisphaerae</taxon>
        <taxon>Phycisphaerales</taxon>
        <taxon>Phycisphaeraceae</taxon>
        <taxon>Phycisphaera</taxon>
    </lineage>
</organism>
<dbReference type="AlphaFoldDB" id="I0IE73"/>
<evidence type="ECO:0000256" key="1">
    <source>
        <dbReference type="SAM" id="MobiDB-lite"/>
    </source>
</evidence>
<dbReference type="STRING" id="1142394.PSMK_14020"/>
<feature type="compositionally biased region" description="Low complexity" evidence="1">
    <location>
        <begin position="169"/>
        <end position="178"/>
    </location>
</feature>